<evidence type="ECO:0000313" key="3">
    <source>
        <dbReference type="Proteomes" id="UP000019149"/>
    </source>
</evidence>
<evidence type="ECO:0000313" key="2">
    <source>
        <dbReference type="EMBL" id="EUB64251.1"/>
    </source>
</evidence>
<dbReference type="RefSeq" id="XP_024355447.1">
    <property type="nucleotide sequence ID" value="XM_024490044.1"/>
</dbReference>
<proteinExistence type="predicted"/>
<dbReference type="Proteomes" id="UP000019149">
    <property type="component" value="Unassembled WGS sequence"/>
</dbReference>
<organism evidence="2 3">
    <name type="scientific">Echinococcus granulosus</name>
    <name type="common">Hydatid tapeworm</name>
    <dbReference type="NCBI Taxonomy" id="6210"/>
    <lineage>
        <taxon>Eukaryota</taxon>
        <taxon>Metazoa</taxon>
        <taxon>Spiralia</taxon>
        <taxon>Lophotrochozoa</taxon>
        <taxon>Platyhelminthes</taxon>
        <taxon>Cestoda</taxon>
        <taxon>Eucestoda</taxon>
        <taxon>Cyclophyllidea</taxon>
        <taxon>Taeniidae</taxon>
        <taxon>Echinococcus</taxon>
        <taxon>Echinococcus granulosus group</taxon>
    </lineage>
</organism>
<protein>
    <submittedName>
        <fullName evidence="2">Uncharacterized protein</fullName>
    </submittedName>
</protein>
<evidence type="ECO:0000256" key="1">
    <source>
        <dbReference type="SAM" id="MobiDB-lite"/>
    </source>
</evidence>
<reference evidence="2 3" key="1">
    <citation type="journal article" date="2013" name="Nat. Genet.">
        <title>The genome of the hydatid tapeworm Echinococcus granulosus.</title>
        <authorList>
            <person name="Zheng H."/>
            <person name="Zhang W."/>
            <person name="Zhang L."/>
            <person name="Zhang Z."/>
            <person name="Li J."/>
            <person name="Lu G."/>
            <person name="Zhu Y."/>
            <person name="Wang Y."/>
            <person name="Huang Y."/>
            <person name="Liu J."/>
            <person name="Kang H."/>
            <person name="Chen J."/>
            <person name="Wang L."/>
            <person name="Chen A."/>
            <person name="Yu S."/>
            <person name="Gao Z."/>
            <person name="Jin L."/>
            <person name="Gu W."/>
            <person name="Wang Z."/>
            <person name="Zhao L."/>
            <person name="Shi B."/>
            <person name="Wen H."/>
            <person name="Lin R."/>
            <person name="Jones M.K."/>
            <person name="Brejova B."/>
            <person name="Vinar T."/>
            <person name="Zhao G."/>
            <person name="McManus D.P."/>
            <person name="Chen Z."/>
            <person name="Zhou Y."/>
            <person name="Wang S."/>
        </authorList>
    </citation>
    <scope>NUCLEOTIDE SEQUENCE [LARGE SCALE GENOMIC DNA]</scope>
</reference>
<feature type="compositionally biased region" description="Pro residues" evidence="1">
    <location>
        <begin position="17"/>
        <end position="35"/>
    </location>
</feature>
<dbReference type="KEGG" id="egl:EGR_00795"/>
<comment type="caution">
    <text evidence="2">The sequence shown here is derived from an EMBL/GenBank/DDBJ whole genome shotgun (WGS) entry which is preliminary data.</text>
</comment>
<keyword evidence="3" id="KW-1185">Reference proteome</keyword>
<sequence length="69" mass="7444">MPVRKITQVNVNGIRTTPPPPLLPLSPLPPNPPSPSQEFSRDQPSEHANALQANDGDNKCHLVMTPTAI</sequence>
<feature type="region of interest" description="Disordered" evidence="1">
    <location>
        <begin position="1"/>
        <end position="69"/>
    </location>
</feature>
<dbReference type="AlphaFoldDB" id="W6UUB5"/>
<accession>W6UUB5</accession>
<gene>
    <name evidence="2" type="ORF">EGR_00795</name>
</gene>
<name>W6UUB5_ECHGR</name>
<dbReference type="EMBL" id="APAU02000003">
    <property type="protein sequence ID" value="EUB64251.1"/>
    <property type="molecule type" value="Genomic_DNA"/>
</dbReference>
<dbReference type="CTD" id="36336510"/>
<dbReference type="GeneID" id="36336510"/>